<feature type="domain" description="OmpR/PhoB-type" evidence="7">
    <location>
        <begin position="4"/>
        <end position="107"/>
    </location>
</feature>
<evidence type="ECO:0000256" key="6">
    <source>
        <dbReference type="SAM" id="MobiDB-lite"/>
    </source>
</evidence>
<dbReference type="InterPro" id="IPR005158">
    <property type="entry name" value="BTAD"/>
</dbReference>
<dbReference type="CDD" id="cd00383">
    <property type="entry name" value="trans_reg_C"/>
    <property type="match status" value="1"/>
</dbReference>
<comment type="caution">
    <text evidence="8">The sequence shown here is derived from an EMBL/GenBank/DDBJ whole genome shotgun (WGS) entry which is preliminary data.</text>
</comment>
<dbReference type="InterPro" id="IPR027417">
    <property type="entry name" value="P-loop_NTPase"/>
</dbReference>
<dbReference type="CDD" id="cd15831">
    <property type="entry name" value="BTAD"/>
    <property type="match status" value="1"/>
</dbReference>
<dbReference type="InterPro" id="IPR051677">
    <property type="entry name" value="AfsR-DnrI-RedD_regulator"/>
</dbReference>
<name>A0ABW5GJB7_9PSEU</name>
<dbReference type="Gene3D" id="1.25.40.10">
    <property type="entry name" value="Tetratricopeptide repeat domain"/>
    <property type="match status" value="2"/>
</dbReference>
<dbReference type="PANTHER" id="PTHR35807:SF1">
    <property type="entry name" value="TRANSCRIPTIONAL REGULATOR REDD"/>
    <property type="match status" value="1"/>
</dbReference>
<dbReference type="Gene3D" id="1.10.10.10">
    <property type="entry name" value="Winged helix-like DNA-binding domain superfamily/Winged helix DNA-binding domain"/>
    <property type="match status" value="2"/>
</dbReference>
<dbReference type="EMBL" id="JBHUKU010000009">
    <property type="protein sequence ID" value="MFD2460928.1"/>
    <property type="molecule type" value="Genomic_DNA"/>
</dbReference>
<dbReference type="Pfam" id="PF00486">
    <property type="entry name" value="Trans_reg_C"/>
    <property type="match status" value="1"/>
</dbReference>
<evidence type="ECO:0000259" key="7">
    <source>
        <dbReference type="PROSITE" id="PS51755"/>
    </source>
</evidence>
<keyword evidence="4" id="KW-0804">Transcription</keyword>
<dbReference type="InterPro" id="IPR001867">
    <property type="entry name" value="OmpR/PhoB-type_DNA-bd"/>
</dbReference>
<organism evidence="8 9">
    <name type="scientific">Amycolatopsis samaneae</name>
    <dbReference type="NCBI Taxonomy" id="664691"/>
    <lineage>
        <taxon>Bacteria</taxon>
        <taxon>Bacillati</taxon>
        <taxon>Actinomycetota</taxon>
        <taxon>Actinomycetes</taxon>
        <taxon>Pseudonocardiales</taxon>
        <taxon>Pseudonocardiaceae</taxon>
        <taxon>Amycolatopsis</taxon>
    </lineage>
</organism>
<accession>A0ABW5GJB7</accession>
<evidence type="ECO:0000313" key="8">
    <source>
        <dbReference type="EMBL" id="MFD2460928.1"/>
    </source>
</evidence>
<dbReference type="InterPro" id="IPR036388">
    <property type="entry name" value="WH-like_DNA-bd_sf"/>
</dbReference>
<dbReference type="InterPro" id="IPR019734">
    <property type="entry name" value="TPR_rpt"/>
</dbReference>
<feature type="DNA-binding region" description="OmpR/PhoB-type" evidence="5">
    <location>
        <begin position="4"/>
        <end position="107"/>
    </location>
</feature>
<keyword evidence="2" id="KW-0805">Transcription regulation</keyword>
<protein>
    <submittedName>
        <fullName evidence="8">BTAD domain-containing putative transcriptional regulator</fullName>
    </submittedName>
</protein>
<gene>
    <name evidence="8" type="ORF">ACFSYJ_20135</name>
</gene>
<evidence type="ECO:0000313" key="9">
    <source>
        <dbReference type="Proteomes" id="UP001597419"/>
    </source>
</evidence>
<dbReference type="Pfam" id="PF00931">
    <property type="entry name" value="NB-ARC"/>
    <property type="match status" value="1"/>
</dbReference>
<dbReference type="Proteomes" id="UP001597419">
    <property type="component" value="Unassembled WGS sequence"/>
</dbReference>
<dbReference type="Gene3D" id="3.40.50.300">
    <property type="entry name" value="P-loop containing nucleotide triphosphate hydrolases"/>
    <property type="match status" value="1"/>
</dbReference>
<dbReference type="SMART" id="SM01043">
    <property type="entry name" value="BTAD"/>
    <property type="match status" value="1"/>
</dbReference>
<dbReference type="Pfam" id="PF03704">
    <property type="entry name" value="BTAD"/>
    <property type="match status" value="1"/>
</dbReference>
<dbReference type="SUPFAM" id="SSF48452">
    <property type="entry name" value="TPR-like"/>
    <property type="match status" value="3"/>
</dbReference>
<reference evidence="9" key="1">
    <citation type="journal article" date="2019" name="Int. J. Syst. Evol. Microbiol.">
        <title>The Global Catalogue of Microorganisms (GCM) 10K type strain sequencing project: providing services to taxonomists for standard genome sequencing and annotation.</title>
        <authorList>
            <consortium name="The Broad Institute Genomics Platform"/>
            <consortium name="The Broad Institute Genome Sequencing Center for Infectious Disease"/>
            <person name="Wu L."/>
            <person name="Ma J."/>
        </authorList>
    </citation>
    <scope>NUCLEOTIDE SEQUENCE [LARGE SCALE GENOMIC DNA]</scope>
    <source>
        <strain evidence="9">CGMCC 4.7643</strain>
    </source>
</reference>
<dbReference type="SMART" id="SM00862">
    <property type="entry name" value="Trans_reg_C"/>
    <property type="match status" value="1"/>
</dbReference>
<dbReference type="PRINTS" id="PR00364">
    <property type="entry name" value="DISEASERSIST"/>
</dbReference>
<keyword evidence="9" id="KW-1185">Reference proteome</keyword>
<dbReference type="Pfam" id="PF13424">
    <property type="entry name" value="TPR_12"/>
    <property type="match status" value="2"/>
</dbReference>
<dbReference type="SUPFAM" id="SSF52540">
    <property type="entry name" value="P-loop containing nucleoside triphosphate hydrolases"/>
    <property type="match status" value="1"/>
</dbReference>
<evidence type="ECO:0000256" key="1">
    <source>
        <dbReference type="ARBA" id="ARBA00005820"/>
    </source>
</evidence>
<dbReference type="InterPro" id="IPR011990">
    <property type="entry name" value="TPR-like_helical_dom_sf"/>
</dbReference>
<sequence length="962" mass="103848">MTIAHSLDTEPRLRFSVLGPLRAWHGDQPLDLGPIRQQALLAALVLRPDMTVSRDELLDGVWGLEPPGTGAKVVPVYVHRLRRCLQAAECAADELIGRSRGGYRFVSGDVWIDADRLEEVVAEAGAAERSGDLPTAVDRYSDALELFQGEPLAGLPGPFAEGQRLRLAERRIVLLQEKVDRQLRLGRHADAVGELSALLPAYPHSEPLAALLMRALYACGRRADALAVYTQLRRRLIDDLGVEPGDELRRVHQDVLRGNDSGLGVGALPTPVTPVPAPPARVRDELPADVAELVGRAAELALLTAPADAGAPAVDAVDGVPGSGKTALAVRVARLVRDRYPDGCLYVDLHGHTEGREALPPQRALRRLLRSVGVDVNNLTDDLDELAASWRAATASRRLLLVLDDVAGAEQVRPLLPAGTGSRVLTTSRRRLAGLDVGRRVSLGPLAPGEAETLLTRIVGQERAEQERDAVRELARLCGRLPLALRIAGARLQNRPMWTLDYLVTRLADGERRLGELTAEDRSVEGAFRLSYEQLPSPERRAFRALGLSPTPTLDGRTLAAMLGWTARDAELALERLVDTSLVQQPSAGRYRLHDLVAVYARRLAGQDPAQVVAGTRAGALRLYLAAGHHASDWGPAGFPTGPDLGPAPFEGWQDAVAWLDAGAGDLADVVAYAVEAGEADYACWIADGLVHYFTRQGRHHECRAALELALPLVSQASDQRMVSSLRIGLGIAYGMQDRYEQSRAWFSDALEISRRAGDPREQARALNGLGVVARLSGRHPESVAHLTRMRELALRLDDDCLAGMAVSDLGAALHCLGRHDEALECFAQSMRYAEKAENPRLIAKILRFTGALHLGLARPAEAAPAFRQAAELAAQVGDPPLHASCLTRWGSAELGLGAVAGALDLHHRALATVTAVAAQTSVELEREIRRRLGEAYVAAGRTSNAWTEFHRALALGRTPGH</sequence>
<dbReference type="SMART" id="SM00028">
    <property type="entry name" value="TPR"/>
    <property type="match status" value="5"/>
</dbReference>
<evidence type="ECO:0000256" key="2">
    <source>
        <dbReference type="ARBA" id="ARBA00023015"/>
    </source>
</evidence>
<evidence type="ECO:0000256" key="5">
    <source>
        <dbReference type="PROSITE-ProRule" id="PRU01091"/>
    </source>
</evidence>
<dbReference type="PROSITE" id="PS51755">
    <property type="entry name" value="OMPR_PHOB"/>
    <property type="match status" value="1"/>
</dbReference>
<dbReference type="RefSeq" id="WP_345394730.1">
    <property type="nucleotide sequence ID" value="NZ_BAABHG010000006.1"/>
</dbReference>
<evidence type="ECO:0000256" key="3">
    <source>
        <dbReference type="ARBA" id="ARBA00023125"/>
    </source>
</evidence>
<keyword evidence="3 5" id="KW-0238">DNA-binding</keyword>
<evidence type="ECO:0000256" key="4">
    <source>
        <dbReference type="ARBA" id="ARBA00023163"/>
    </source>
</evidence>
<feature type="region of interest" description="Disordered" evidence="6">
    <location>
        <begin position="262"/>
        <end position="281"/>
    </location>
</feature>
<dbReference type="InterPro" id="IPR002182">
    <property type="entry name" value="NB-ARC"/>
</dbReference>
<proteinExistence type="inferred from homology"/>
<comment type="similarity">
    <text evidence="1">Belongs to the AfsR/DnrI/RedD regulatory family.</text>
</comment>
<dbReference type="PANTHER" id="PTHR35807">
    <property type="entry name" value="TRANSCRIPTIONAL REGULATOR REDD-RELATED"/>
    <property type="match status" value="1"/>
</dbReference>
<dbReference type="SUPFAM" id="SSF46894">
    <property type="entry name" value="C-terminal effector domain of the bipartite response regulators"/>
    <property type="match status" value="1"/>
</dbReference>
<dbReference type="InterPro" id="IPR016032">
    <property type="entry name" value="Sig_transdc_resp-reg_C-effctor"/>
</dbReference>